<dbReference type="Gene3D" id="3.30.2390.20">
    <property type="entry name" value="Type VII secretion system EccB, repeat 1 domain"/>
    <property type="match status" value="1"/>
</dbReference>
<evidence type="ECO:0000256" key="2">
    <source>
        <dbReference type="ARBA" id="ARBA00008149"/>
    </source>
</evidence>
<keyword evidence="8 11" id="KW-1133">Transmembrane helix</keyword>
<dbReference type="PANTHER" id="PTHR40765:SF2">
    <property type="entry name" value="ESX-2 SECRETION SYSTEM ATPASE ECCB2"/>
    <property type="match status" value="1"/>
</dbReference>
<keyword evidence="5" id="KW-0547">Nucleotide-binding</keyword>
<evidence type="ECO:0000256" key="5">
    <source>
        <dbReference type="ARBA" id="ARBA00022741"/>
    </source>
</evidence>
<feature type="transmembrane region" description="Helical" evidence="11">
    <location>
        <begin position="61"/>
        <end position="83"/>
    </location>
</feature>
<evidence type="ECO:0000313" key="13">
    <source>
        <dbReference type="Proteomes" id="UP000218842"/>
    </source>
</evidence>
<organism evidence="12 13">
    <name type="scientific">Mycobacterium avium subsp. hominissuis</name>
    <dbReference type="NCBI Taxonomy" id="439334"/>
    <lineage>
        <taxon>Bacteria</taxon>
        <taxon>Bacillati</taxon>
        <taxon>Actinomycetota</taxon>
        <taxon>Actinomycetes</taxon>
        <taxon>Mycobacteriales</taxon>
        <taxon>Mycobacteriaceae</taxon>
        <taxon>Mycobacterium</taxon>
        <taxon>Mycobacterium avium complex (MAC)</taxon>
    </lineage>
</organism>
<evidence type="ECO:0000313" key="12">
    <source>
        <dbReference type="EMBL" id="PBJ39137.1"/>
    </source>
</evidence>
<proteinExistence type="inferred from homology"/>
<evidence type="ECO:0000256" key="9">
    <source>
        <dbReference type="ARBA" id="ARBA00023136"/>
    </source>
</evidence>
<dbReference type="GO" id="GO:0005576">
    <property type="term" value="C:extracellular region"/>
    <property type="evidence" value="ECO:0007669"/>
    <property type="project" value="TreeGrafter"/>
</dbReference>
<feature type="region of interest" description="Disordered" evidence="10">
    <location>
        <begin position="496"/>
        <end position="515"/>
    </location>
</feature>
<name>A0A2A3LD35_MYCAV</name>
<evidence type="ECO:0000256" key="7">
    <source>
        <dbReference type="ARBA" id="ARBA00022840"/>
    </source>
</evidence>
<dbReference type="Pfam" id="PF05108">
    <property type="entry name" value="T7SS_ESX1_EccB"/>
    <property type="match status" value="1"/>
</dbReference>
<dbReference type="InterPro" id="IPR044857">
    <property type="entry name" value="T7SS_EccB_R1"/>
</dbReference>
<sequence>MLEDSGGETRSVTAPDDERPQGLLATWAQIKAHFWLRRRVGYGLTLRNVSMQFDLARWLRSIPAVALVVLVVVCAGAYLFSVIHPAGKIGENRLVMDRASGRKFVNANGLLYPVLNGSSAKLIVGMAMDPVAVTHSEIAARPQGPIVGIAGAPDEMPVTNGDSTAVAVCQKVPLQSVAGHVVVAVLNGGLVFGSRAARMGPLDAIVGTLDGQTWVIWDGKKSVVDPNDRIVLSALGIDRDVVSHPVPLTPAFANAVPSNLPLVDPVVPDAGMPSPWSLGQALTVGAVVQAQLPGRGQRYYLVLKDGVQEVSPTVAAMLRSENAFGAAQAPMVDPDALAKVPQVTIVQTSQYPPAPVHVLTAQDKPVTCWTWQKGRTASSATMGVVAGSELPIAPSADGSLSPVVGAHDGATVADVVYMAPDAANWVHTTGNSQAASSEESYWWLSPSGSRFGVNASDNSRESLGLPANTLPIPWSVLRLFPSGLPPHVELSKADAMAQHENVPTDPAPSALAPAS</sequence>
<protein>
    <submittedName>
        <fullName evidence="12">Type VII secretion protein EccB</fullName>
    </submittedName>
</protein>
<gene>
    <name evidence="12" type="primary">eccB</name>
    <name evidence="12" type="ORF">XV03_03950</name>
</gene>
<keyword evidence="4 11" id="KW-0812">Transmembrane</keyword>
<dbReference type="PANTHER" id="PTHR40765">
    <property type="entry name" value="ESX-2 SECRETION SYSTEM ATPASE ECCB2"/>
    <property type="match status" value="1"/>
</dbReference>
<dbReference type="Gene3D" id="2.40.50.910">
    <property type="entry name" value="Type VII secretion system EccB, repeat 3 domain"/>
    <property type="match status" value="1"/>
</dbReference>
<evidence type="ECO:0000256" key="8">
    <source>
        <dbReference type="ARBA" id="ARBA00022989"/>
    </source>
</evidence>
<dbReference type="EMBL" id="LBGZ01000029">
    <property type="protein sequence ID" value="PBJ39137.1"/>
    <property type="molecule type" value="Genomic_DNA"/>
</dbReference>
<dbReference type="Proteomes" id="UP000218842">
    <property type="component" value="Unassembled WGS sequence"/>
</dbReference>
<evidence type="ECO:0000256" key="1">
    <source>
        <dbReference type="ARBA" id="ARBA00004162"/>
    </source>
</evidence>
<comment type="subcellular location">
    <subcellularLocation>
        <location evidence="1">Cell membrane</location>
        <topology evidence="1">Single-pass membrane protein</topology>
    </subcellularLocation>
</comment>
<evidence type="ECO:0000256" key="11">
    <source>
        <dbReference type="SAM" id="Phobius"/>
    </source>
</evidence>
<dbReference type="NCBIfam" id="TIGR03919">
    <property type="entry name" value="T7SS_EccB"/>
    <property type="match status" value="1"/>
</dbReference>
<dbReference type="InterPro" id="IPR042485">
    <property type="entry name" value="T7SS_EccB_R3"/>
</dbReference>
<evidence type="ECO:0000256" key="4">
    <source>
        <dbReference type="ARBA" id="ARBA00022692"/>
    </source>
</evidence>
<dbReference type="AlphaFoldDB" id="A0A2A3LD35"/>
<evidence type="ECO:0000256" key="6">
    <source>
        <dbReference type="ARBA" id="ARBA00022801"/>
    </source>
</evidence>
<dbReference type="GO" id="GO:0016787">
    <property type="term" value="F:hydrolase activity"/>
    <property type="evidence" value="ECO:0007669"/>
    <property type="project" value="UniProtKB-KW"/>
</dbReference>
<dbReference type="InterPro" id="IPR007795">
    <property type="entry name" value="T7SS_EccB"/>
</dbReference>
<keyword evidence="3" id="KW-1003">Cell membrane</keyword>
<comment type="similarity">
    <text evidence="2">Belongs to the EccB family.</text>
</comment>
<keyword evidence="9 11" id="KW-0472">Membrane</keyword>
<evidence type="ECO:0000256" key="3">
    <source>
        <dbReference type="ARBA" id="ARBA00022475"/>
    </source>
</evidence>
<evidence type="ECO:0000256" key="10">
    <source>
        <dbReference type="SAM" id="MobiDB-lite"/>
    </source>
</evidence>
<accession>A0A2A3LD35</accession>
<reference evidence="12 13" key="1">
    <citation type="journal article" date="2017" name="Genome Biol. Evol.">
        <title>Population Structure and Local Adaptation of MAC Lung Disease Agent Mycobacterium avium subsp. hominissuis.</title>
        <authorList>
            <person name="Yano H."/>
            <person name="Iwamoto T."/>
            <person name="Nishiuchi Y."/>
            <person name="Nakajima C."/>
            <person name="Starkova D.A."/>
            <person name="Mokrousov I."/>
            <person name="Narvskaya O."/>
            <person name="Yoshida S."/>
            <person name="Arikawa K."/>
            <person name="Nakanishi N."/>
            <person name="Osaki K."/>
            <person name="Nakagawa I."/>
            <person name="Ato M."/>
            <person name="Suzuki Y."/>
            <person name="Maruyama F."/>
        </authorList>
    </citation>
    <scope>NUCLEOTIDE SEQUENCE [LARGE SCALE GENOMIC DNA]</scope>
    <source>
        <strain evidence="12 13">OCU466</strain>
    </source>
</reference>
<dbReference type="GO" id="GO:0005524">
    <property type="term" value="F:ATP binding"/>
    <property type="evidence" value="ECO:0007669"/>
    <property type="project" value="UniProtKB-KW"/>
</dbReference>
<comment type="caution">
    <text evidence="12">The sequence shown here is derived from an EMBL/GenBank/DDBJ whole genome shotgun (WGS) entry which is preliminary data.</text>
</comment>
<keyword evidence="7" id="KW-0067">ATP-binding</keyword>
<keyword evidence="6" id="KW-0378">Hydrolase</keyword>
<dbReference type="GO" id="GO:0005886">
    <property type="term" value="C:plasma membrane"/>
    <property type="evidence" value="ECO:0007669"/>
    <property type="project" value="UniProtKB-SubCell"/>
</dbReference>